<name>A0A1I6GWD1_9FLAO</name>
<dbReference type="EMBL" id="FOYQ01000002">
    <property type="protein sequence ID" value="SFR46502.1"/>
    <property type="molecule type" value="Genomic_DNA"/>
</dbReference>
<feature type="transmembrane region" description="Helical" evidence="1">
    <location>
        <begin position="47"/>
        <end position="64"/>
    </location>
</feature>
<dbReference type="STRING" id="400055.SAMN04490243_1816"/>
<evidence type="ECO:0000313" key="2">
    <source>
        <dbReference type="EMBL" id="SFR46502.1"/>
    </source>
</evidence>
<protein>
    <submittedName>
        <fullName evidence="2">Uncharacterized protein</fullName>
    </submittedName>
</protein>
<proteinExistence type="predicted"/>
<keyword evidence="1" id="KW-0812">Transmembrane</keyword>
<keyword evidence="1" id="KW-0472">Membrane</keyword>
<dbReference type="AlphaFoldDB" id="A0A1I6GWD1"/>
<keyword evidence="3" id="KW-1185">Reference proteome</keyword>
<evidence type="ECO:0000256" key="1">
    <source>
        <dbReference type="SAM" id="Phobius"/>
    </source>
</evidence>
<accession>A0A1I6GWD1</accession>
<keyword evidence="1" id="KW-1133">Transmembrane helix</keyword>
<evidence type="ECO:0000313" key="3">
    <source>
        <dbReference type="Proteomes" id="UP000199534"/>
    </source>
</evidence>
<dbReference type="Proteomes" id="UP000199534">
    <property type="component" value="Unassembled WGS sequence"/>
</dbReference>
<sequence>MKYQIIAKRFGFIDEMHYYCQSFVREFKPISYFWYYTKMKNRDTMKFANKFFFGAFAICILMVASCSNDSSDGLYDSIDRDKVKVLRPKSIDRDKVKVLRPKTESIDRDKVKVLRKQ</sequence>
<gene>
    <name evidence="2" type="ORF">SAMN04490243_1816</name>
</gene>
<reference evidence="2 3" key="1">
    <citation type="submission" date="2016-10" db="EMBL/GenBank/DDBJ databases">
        <authorList>
            <person name="de Groot N.N."/>
        </authorList>
    </citation>
    <scope>NUCLEOTIDE SEQUENCE [LARGE SCALE GENOMIC DNA]</scope>
    <source>
        <strain evidence="2 3">DSM 21019</strain>
    </source>
</reference>
<organism evidence="2 3">
    <name type="scientific">Robiginitalea myxolifaciens</name>
    <dbReference type="NCBI Taxonomy" id="400055"/>
    <lineage>
        <taxon>Bacteria</taxon>
        <taxon>Pseudomonadati</taxon>
        <taxon>Bacteroidota</taxon>
        <taxon>Flavobacteriia</taxon>
        <taxon>Flavobacteriales</taxon>
        <taxon>Flavobacteriaceae</taxon>
        <taxon>Robiginitalea</taxon>
    </lineage>
</organism>